<evidence type="ECO:0000313" key="2">
    <source>
        <dbReference type="EMBL" id="AWN65643.1"/>
    </source>
</evidence>
<organism evidence="3 5">
    <name type="scientific">Lactococcus lactis subsp. lactis</name>
    <name type="common">Streptococcus lactis</name>
    <dbReference type="NCBI Taxonomy" id="1360"/>
    <lineage>
        <taxon>Bacteria</taxon>
        <taxon>Bacillati</taxon>
        <taxon>Bacillota</taxon>
        <taxon>Bacilli</taxon>
        <taxon>Lactobacillales</taxon>
        <taxon>Streptococcaceae</taxon>
        <taxon>Lactococcus</taxon>
    </lineage>
</organism>
<protein>
    <submittedName>
        <fullName evidence="3">Uncharacterized protein</fullName>
    </submittedName>
</protein>
<dbReference type="Proteomes" id="UP000245919">
    <property type="component" value="Chromosome"/>
</dbReference>
<gene>
    <name evidence="3" type="ORF">CYU10_002110</name>
    <name evidence="2" type="ORF">LL14B4_05405</name>
    <name evidence="1" type="ORF">LL275_1135</name>
</gene>
<dbReference type="EMBL" id="PKRZ01000001">
    <property type="protein sequence ID" value="PLW61044.1"/>
    <property type="molecule type" value="Genomic_DNA"/>
</dbReference>
<evidence type="ECO:0000313" key="3">
    <source>
        <dbReference type="EMBL" id="PLW61044.1"/>
    </source>
</evidence>
<evidence type="ECO:0000313" key="4">
    <source>
        <dbReference type="Proteomes" id="UP000192085"/>
    </source>
</evidence>
<reference evidence="5" key="1">
    <citation type="submission" date="2016-08" db="EMBL/GenBank/DDBJ databases">
        <title>Comparative genomics of Lactococcus lactis strain WFLU12 isolated from the gastrointestinal tract of wild olive flounder (Paralichythys olivaceus).</title>
        <authorList>
            <person name="Nguyen T.L."/>
            <person name="Kim D.-H."/>
        </authorList>
    </citation>
    <scope>NUCLEOTIDE SEQUENCE [LARGE SCALE GENOMIC DNA]</scope>
    <source>
        <strain evidence="5">WFLU12</strain>
    </source>
</reference>
<evidence type="ECO:0000313" key="1">
    <source>
        <dbReference type="EMBL" id="ARD98765.1"/>
    </source>
</evidence>
<dbReference type="Proteomes" id="UP000234865">
    <property type="component" value="Unassembled WGS sequence"/>
</dbReference>
<dbReference type="EMBL" id="CP015897">
    <property type="protein sequence ID" value="ARD98765.1"/>
    <property type="molecule type" value="Genomic_DNA"/>
</dbReference>
<reference evidence="2 6" key="4">
    <citation type="submission" date="2018-03" db="EMBL/GenBank/DDBJ databases">
        <title>Genome sequence of Lactococcus lactis strain 14B4 from almond drupe.</title>
        <authorList>
            <person name="Tran T.D."/>
            <person name="McGarvey J.A."/>
            <person name="Huynh S."/>
            <person name="Parker C.T."/>
        </authorList>
    </citation>
    <scope>NUCLEOTIDE SEQUENCE [LARGE SCALE GENOMIC DNA]</scope>
    <source>
        <strain evidence="2 6">14B4</strain>
    </source>
</reference>
<dbReference type="AlphaFoldDB" id="A0A0A7SZL9"/>
<reference evidence="1 4" key="3">
    <citation type="journal article" date="2017" name="BMC Genomics">
        <title>Comparative and functional genomics of the Lactococcus lactis taxon; insights into evolution and niche adaptation.</title>
        <authorList>
            <person name="Kelleher P."/>
            <person name="Bottacini F."/>
            <person name="Mahony J."/>
            <person name="Kilcawley K.N."/>
            <person name="van Sinderen D."/>
        </authorList>
    </citation>
    <scope>NUCLEOTIDE SEQUENCE [LARGE SCALE GENOMIC DNA]</scope>
    <source>
        <strain evidence="1 4">275</strain>
    </source>
</reference>
<evidence type="ECO:0000313" key="6">
    <source>
        <dbReference type="Proteomes" id="UP000245919"/>
    </source>
</evidence>
<name>A0A0A7SZL9_LACLL</name>
<accession>A0A0A7SZL9</accession>
<proteinExistence type="predicted"/>
<evidence type="ECO:0000313" key="5">
    <source>
        <dbReference type="Proteomes" id="UP000234865"/>
    </source>
</evidence>
<dbReference type="Proteomes" id="UP000192085">
    <property type="component" value="Chromosome"/>
</dbReference>
<sequence length="61" mass="6983">MISYLKKLLKQNDSVKIHLIDGSVVSALHFKKGYSNGNCLVIDEDNTEHYINSRYIVQIES</sequence>
<reference evidence="3" key="2">
    <citation type="submission" date="2016-08" db="EMBL/GenBank/DDBJ databases">
        <title>Genome-wide comparison reveals a probiotic strain Lactococcus lactis WFLU12 isolated from the gastrointestinal tract of olive flounder (Paralichythys olivaceus) harboring genes supporting probiotic action.</title>
        <authorList>
            <person name="Nguyen T.L."/>
        </authorList>
    </citation>
    <scope>NUCLEOTIDE SEQUENCE</scope>
    <source>
        <strain evidence="3">WFLU12</strain>
    </source>
</reference>
<dbReference type="EMBL" id="CP028160">
    <property type="protein sequence ID" value="AWN65643.1"/>
    <property type="molecule type" value="Genomic_DNA"/>
</dbReference>